<keyword evidence="15" id="KW-1185">Reference proteome</keyword>
<dbReference type="InterPro" id="IPR036412">
    <property type="entry name" value="HAD-like_sf"/>
</dbReference>
<evidence type="ECO:0000256" key="1">
    <source>
        <dbReference type="ARBA" id="ARBA00006171"/>
    </source>
</evidence>
<dbReference type="InterPro" id="IPR051600">
    <property type="entry name" value="Beta-PGM-like"/>
</dbReference>
<keyword evidence="4 12" id="KW-0460">Magnesium</keyword>
<dbReference type="SFLD" id="SFLDF00046">
    <property type="entry name" value="beta-phosphoglucomutase"/>
    <property type="match status" value="1"/>
</dbReference>
<dbReference type="AlphaFoldDB" id="A0A916W6Y2"/>
<dbReference type="SFLD" id="SFLDS00003">
    <property type="entry name" value="Haloacid_Dehalogenase"/>
    <property type="match status" value="1"/>
</dbReference>
<keyword evidence="6" id="KW-0119">Carbohydrate metabolism</keyword>
<dbReference type="Pfam" id="PF00702">
    <property type="entry name" value="Hydrolase"/>
    <property type="match status" value="1"/>
</dbReference>
<comment type="cofactor">
    <cofactor evidence="12">
        <name>Mg(2+)</name>
        <dbReference type="ChEBI" id="CHEBI:18420"/>
    </cofactor>
    <text evidence="12">Binds 2 magnesium ions per subunit.</text>
</comment>
<evidence type="ECO:0000256" key="4">
    <source>
        <dbReference type="ARBA" id="ARBA00022842"/>
    </source>
</evidence>
<feature type="binding site" evidence="12">
    <location>
        <position position="173"/>
    </location>
    <ligand>
        <name>Mg(2+)</name>
        <dbReference type="ChEBI" id="CHEBI:18420"/>
    </ligand>
</feature>
<dbReference type="SFLD" id="SFLDG01129">
    <property type="entry name" value="C1.5:_HAD__Beta-PGM__Phosphata"/>
    <property type="match status" value="1"/>
</dbReference>
<evidence type="ECO:0000256" key="3">
    <source>
        <dbReference type="ARBA" id="ARBA00022723"/>
    </source>
</evidence>
<dbReference type="CDD" id="cd02598">
    <property type="entry name" value="HAD_BPGM"/>
    <property type="match status" value="1"/>
</dbReference>
<dbReference type="InterPro" id="IPR023198">
    <property type="entry name" value="PGP-like_dom2"/>
</dbReference>
<feature type="active site" description="Nucleophile" evidence="10">
    <location>
        <position position="11"/>
    </location>
</feature>
<dbReference type="EMBL" id="BMEY01000006">
    <property type="protein sequence ID" value="GGA71521.1"/>
    <property type="molecule type" value="Genomic_DNA"/>
</dbReference>
<comment type="similarity">
    <text evidence="1">Belongs to the HAD-like hydrolase superfamily. CbbY/CbbZ/Gph/YieH family.</text>
</comment>
<feature type="active site" description="Proton donor/acceptor" evidence="10">
    <location>
        <position position="13"/>
    </location>
</feature>
<feature type="binding site" evidence="12">
    <location>
        <position position="13"/>
    </location>
    <ligand>
        <name>Mg(2+)</name>
        <dbReference type="ChEBI" id="CHEBI:18420"/>
    </ligand>
</feature>
<dbReference type="InterPro" id="IPR023214">
    <property type="entry name" value="HAD_sf"/>
</dbReference>
<sequence length="230" mass="25817">MKNYPKAFIFDLDGVITDTSEFHYLAWKKLADEIGIKIDREFNEKLKGISRMESLDLILALSPSNNNLSADEKERLASKKNEHYQELIQSINATNILPGIEVLLKEIRRNNIKIALGSASKNATEVLKQLGITEYFDFVVDASTVTKGKPDPETFTTAADRLHIPYEACVGVEDAKAGVEAINKAEMFSVGVGEIKHLGDAKYVVQDTSELVFEEIVKRYNDWNLHKGVR</sequence>
<feature type="binding site" evidence="11">
    <location>
        <begin position="11"/>
        <end position="13"/>
    </location>
    <ligand>
        <name>substrate</name>
    </ligand>
</feature>
<feature type="binding site" evidence="11">
    <location>
        <position position="80"/>
    </location>
    <ligand>
        <name>substrate</name>
    </ligand>
</feature>
<evidence type="ECO:0000256" key="13">
    <source>
        <dbReference type="PIRSR" id="PIRSR610972-4"/>
    </source>
</evidence>
<feature type="binding site" evidence="11">
    <location>
        <begin position="118"/>
        <end position="122"/>
    </location>
    <ligand>
        <name>substrate</name>
    </ligand>
</feature>
<protein>
    <recommendedName>
        <fullName evidence="9">Beta-phosphoglucomutase</fullName>
        <ecNumber evidence="8">5.4.2.6</ecNumber>
    </recommendedName>
</protein>
<evidence type="ECO:0000256" key="5">
    <source>
        <dbReference type="ARBA" id="ARBA00023235"/>
    </source>
</evidence>
<keyword evidence="2" id="KW-0597">Phosphoprotein</keyword>
<feature type="binding site" evidence="11">
    <location>
        <position position="27"/>
    </location>
    <ligand>
        <name>substrate</name>
    </ligand>
</feature>
<dbReference type="EC" id="5.4.2.6" evidence="8"/>
<feature type="binding site" evidence="12">
    <location>
        <position position="11"/>
    </location>
    <ligand>
        <name>Mg(2+)</name>
        <dbReference type="ChEBI" id="CHEBI:18420"/>
    </ligand>
</feature>
<feature type="binding site" evidence="11">
    <location>
        <position position="149"/>
    </location>
    <ligand>
        <name>substrate</name>
    </ligand>
</feature>
<dbReference type="NCBIfam" id="TIGR01509">
    <property type="entry name" value="HAD-SF-IA-v3"/>
    <property type="match status" value="1"/>
</dbReference>
<dbReference type="NCBIfam" id="TIGR01990">
    <property type="entry name" value="bPGM"/>
    <property type="match status" value="1"/>
</dbReference>
<evidence type="ECO:0000256" key="7">
    <source>
        <dbReference type="ARBA" id="ARBA00044926"/>
    </source>
</evidence>
<name>A0A916W6Y2_9BACI</name>
<keyword evidence="5" id="KW-0413">Isomerase</keyword>
<gene>
    <name evidence="14" type="primary">pgmB</name>
    <name evidence="14" type="ORF">GCM10008025_14280</name>
</gene>
<feature type="site" description="Important for catalytic activity and assists the phosphoryl transfer reaction to Asp8 by balancing charge and orienting the reacting groups" evidence="13">
    <location>
        <position position="118"/>
    </location>
</feature>
<accession>A0A916W6Y2</accession>
<dbReference type="Gene3D" id="1.10.150.240">
    <property type="entry name" value="Putative phosphatase, domain 2"/>
    <property type="match status" value="1"/>
</dbReference>
<evidence type="ECO:0000256" key="11">
    <source>
        <dbReference type="PIRSR" id="PIRSR610972-2"/>
    </source>
</evidence>
<feature type="binding site" evidence="12">
    <location>
        <position position="174"/>
    </location>
    <ligand>
        <name>Mg(2+)</name>
        <dbReference type="ChEBI" id="CHEBI:18420"/>
    </ligand>
</feature>
<dbReference type="GO" id="GO:0005975">
    <property type="term" value="P:carbohydrate metabolic process"/>
    <property type="evidence" value="ECO:0007669"/>
    <property type="project" value="InterPro"/>
</dbReference>
<dbReference type="PANTHER" id="PTHR46193">
    <property type="entry name" value="6-PHOSPHOGLUCONATE PHOSPHATASE"/>
    <property type="match status" value="1"/>
</dbReference>
<dbReference type="Gene3D" id="3.40.50.1000">
    <property type="entry name" value="HAD superfamily/HAD-like"/>
    <property type="match status" value="1"/>
</dbReference>
<dbReference type="GO" id="GO:0008801">
    <property type="term" value="F:beta-phosphoglucomutase activity"/>
    <property type="evidence" value="ECO:0007669"/>
    <property type="project" value="UniProtKB-EC"/>
</dbReference>
<dbReference type="PANTHER" id="PTHR46193:SF18">
    <property type="entry name" value="HEXITOL PHOSPHATASE B"/>
    <property type="match status" value="1"/>
</dbReference>
<dbReference type="Proteomes" id="UP000613512">
    <property type="component" value="Unassembled WGS sequence"/>
</dbReference>
<evidence type="ECO:0000313" key="15">
    <source>
        <dbReference type="Proteomes" id="UP000613512"/>
    </source>
</evidence>
<evidence type="ECO:0000256" key="9">
    <source>
        <dbReference type="ARBA" id="ARBA00044991"/>
    </source>
</evidence>
<evidence type="ECO:0000313" key="14">
    <source>
        <dbReference type="EMBL" id="GGA71521.1"/>
    </source>
</evidence>
<organism evidence="14 15">
    <name type="scientific">Ornithinibacillus halotolerans</name>
    <dbReference type="NCBI Taxonomy" id="1274357"/>
    <lineage>
        <taxon>Bacteria</taxon>
        <taxon>Bacillati</taxon>
        <taxon>Bacillota</taxon>
        <taxon>Bacilli</taxon>
        <taxon>Bacillales</taxon>
        <taxon>Bacillaceae</taxon>
        <taxon>Ornithinibacillus</taxon>
    </lineage>
</organism>
<dbReference type="RefSeq" id="WP_188383988.1">
    <property type="nucleotide sequence ID" value="NZ_BMEY01000006.1"/>
</dbReference>
<proteinExistence type="inferred from homology"/>
<evidence type="ECO:0000256" key="12">
    <source>
        <dbReference type="PIRSR" id="PIRSR610972-3"/>
    </source>
</evidence>
<feature type="binding site" evidence="11">
    <location>
        <position position="54"/>
    </location>
    <ligand>
        <name>substrate</name>
    </ligand>
</feature>
<dbReference type="SUPFAM" id="SSF56784">
    <property type="entry name" value="HAD-like"/>
    <property type="match status" value="1"/>
</dbReference>
<dbReference type="InterPro" id="IPR010976">
    <property type="entry name" value="B-phosphoglucomutase_hydrolase"/>
</dbReference>
<reference evidence="14" key="1">
    <citation type="journal article" date="2014" name="Int. J. Syst. Evol. Microbiol.">
        <title>Complete genome sequence of Corynebacterium casei LMG S-19264T (=DSM 44701T), isolated from a smear-ripened cheese.</title>
        <authorList>
            <consortium name="US DOE Joint Genome Institute (JGI-PGF)"/>
            <person name="Walter F."/>
            <person name="Albersmeier A."/>
            <person name="Kalinowski J."/>
            <person name="Ruckert C."/>
        </authorList>
    </citation>
    <scope>NUCLEOTIDE SEQUENCE</scope>
    <source>
        <strain evidence="14">CGMCC 1.12408</strain>
    </source>
</reference>
<feature type="binding site" evidence="11">
    <location>
        <begin position="46"/>
        <end position="51"/>
    </location>
    <ligand>
        <name>substrate</name>
    </ligand>
</feature>
<dbReference type="NCBIfam" id="TIGR02009">
    <property type="entry name" value="PGMB-YQAB-SF"/>
    <property type="match status" value="1"/>
</dbReference>
<dbReference type="GO" id="GO:0000287">
    <property type="term" value="F:magnesium ion binding"/>
    <property type="evidence" value="ECO:0007669"/>
    <property type="project" value="InterPro"/>
</dbReference>
<comment type="catalytic activity">
    <reaction evidence="7">
        <text>beta-D-glucose 1-phosphate = beta-D-glucose 6-phosphate</text>
        <dbReference type="Rhea" id="RHEA:20113"/>
        <dbReference type="ChEBI" id="CHEBI:57684"/>
        <dbReference type="ChEBI" id="CHEBI:58247"/>
        <dbReference type="EC" id="5.4.2.6"/>
    </reaction>
</comment>
<evidence type="ECO:0000256" key="8">
    <source>
        <dbReference type="ARBA" id="ARBA00044968"/>
    </source>
</evidence>
<feature type="site" description="Important for catalytic activity and assists the phosphoryl transfer reaction to Asp8 by balancing charge and orienting the reacting groups" evidence="13">
    <location>
        <position position="149"/>
    </location>
</feature>
<keyword evidence="3 12" id="KW-0479">Metal-binding</keyword>
<evidence type="ECO:0000256" key="6">
    <source>
        <dbReference type="ARBA" id="ARBA00023277"/>
    </source>
</evidence>
<dbReference type="SFLD" id="SFLDG01135">
    <property type="entry name" value="C1.5.6:_HAD__Beta-PGM__Phospha"/>
    <property type="match status" value="1"/>
</dbReference>
<dbReference type="InterPro" id="IPR010972">
    <property type="entry name" value="Beta-PGM"/>
</dbReference>
<evidence type="ECO:0000256" key="2">
    <source>
        <dbReference type="ARBA" id="ARBA00022553"/>
    </source>
</evidence>
<comment type="caution">
    <text evidence="14">The sequence shown here is derived from an EMBL/GenBank/DDBJ whole genome shotgun (WGS) entry which is preliminary data.</text>
</comment>
<evidence type="ECO:0000256" key="10">
    <source>
        <dbReference type="PIRSR" id="PIRSR610972-1"/>
    </source>
</evidence>
<reference evidence="14" key="2">
    <citation type="submission" date="2020-09" db="EMBL/GenBank/DDBJ databases">
        <authorList>
            <person name="Sun Q."/>
            <person name="Zhou Y."/>
        </authorList>
    </citation>
    <scope>NUCLEOTIDE SEQUENCE</scope>
    <source>
        <strain evidence="14">CGMCC 1.12408</strain>
    </source>
</reference>
<dbReference type="InterPro" id="IPR006439">
    <property type="entry name" value="HAD-SF_hydro_IA"/>
</dbReference>